<comment type="caution">
    <text evidence="3">The sequence shown here is derived from an EMBL/GenBank/DDBJ whole genome shotgun (WGS) entry which is preliminary data.</text>
</comment>
<dbReference type="SMART" id="SM00369">
    <property type="entry name" value="LRR_TYP"/>
    <property type="match status" value="2"/>
</dbReference>
<keyword evidence="2" id="KW-0677">Repeat</keyword>
<evidence type="ECO:0000313" key="4">
    <source>
        <dbReference type="Proteomes" id="UP000324800"/>
    </source>
</evidence>
<dbReference type="EMBL" id="SNRW01001333">
    <property type="protein sequence ID" value="KAA6396814.1"/>
    <property type="molecule type" value="Genomic_DNA"/>
</dbReference>
<reference evidence="3 4" key="1">
    <citation type="submission" date="2019-03" db="EMBL/GenBank/DDBJ databases">
        <title>Single cell metagenomics reveals metabolic interactions within the superorganism composed of flagellate Streblomastix strix and complex community of Bacteroidetes bacteria on its surface.</title>
        <authorList>
            <person name="Treitli S.C."/>
            <person name="Kolisko M."/>
            <person name="Husnik F."/>
            <person name="Keeling P."/>
            <person name="Hampl V."/>
        </authorList>
    </citation>
    <scope>NUCLEOTIDE SEQUENCE [LARGE SCALE GENOMIC DNA]</scope>
    <source>
        <strain evidence="3">ST1C</strain>
    </source>
</reference>
<dbReference type="Gene3D" id="3.80.10.10">
    <property type="entry name" value="Ribonuclease Inhibitor"/>
    <property type="match status" value="1"/>
</dbReference>
<dbReference type="GO" id="GO:0005737">
    <property type="term" value="C:cytoplasm"/>
    <property type="evidence" value="ECO:0007669"/>
    <property type="project" value="TreeGrafter"/>
</dbReference>
<accession>A0A5J4WPB6</accession>
<proteinExistence type="predicted"/>
<dbReference type="Proteomes" id="UP000324800">
    <property type="component" value="Unassembled WGS sequence"/>
</dbReference>
<dbReference type="PANTHER" id="PTHR48051">
    <property type="match status" value="1"/>
</dbReference>
<evidence type="ECO:0000313" key="3">
    <source>
        <dbReference type="EMBL" id="KAA6396814.1"/>
    </source>
</evidence>
<keyword evidence="1" id="KW-0433">Leucine-rich repeat</keyword>
<dbReference type="InterPro" id="IPR001611">
    <property type="entry name" value="Leu-rich_rpt"/>
</dbReference>
<organism evidence="3 4">
    <name type="scientific">Streblomastix strix</name>
    <dbReference type="NCBI Taxonomy" id="222440"/>
    <lineage>
        <taxon>Eukaryota</taxon>
        <taxon>Metamonada</taxon>
        <taxon>Preaxostyla</taxon>
        <taxon>Oxymonadida</taxon>
        <taxon>Streblomastigidae</taxon>
        <taxon>Streblomastix</taxon>
    </lineage>
</organism>
<sequence>MSVCGIREFPVEILGLKKLRELRVNDNKIPALPVEIDQLTNLEMLNISNNDIRRLVKELANMNQLRYIQCDGNPLVYPRRAVTQKGTNAIMTFLREMG</sequence>
<dbReference type="InterPro" id="IPR032675">
    <property type="entry name" value="LRR_dom_sf"/>
</dbReference>
<gene>
    <name evidence="3" type="ORF">EZS28_007656</name>
</gene>
<dbReference type="OrthoDB" id="660555at2759"/>
<dbReference type="Pfam" id="PF13855">
    <property type="entry name" value="LRR_8"/>
    <property type="match status" value="1"/>
</dbReference>
<dbReference type="InterPro" id="IPR050216">
    <property type="entry name" value="LRR_domain-containing"/>
</dbReference>
<dbReference type="SUPFAM" id="SSF52075">
    <property type="entry name" value="Outer arm dynein light chain 1"/>
    <property type="match status" value="1"/>
</dbReference>
<dbReference type="AlphaFoldDB" id="A0A5J4WPB6"/>
<evidence type="ECO:0000256" key="2">
    <source>
        <dbReference type="ARBA" id="ARBA00022737"/>
    </source>
</evidence>
<dbReference type="PANTHER" id="PTHR48051:SF1">
    <property type="entry name" value="RAS SUPPRESSOR PROTEIN 1"/>
    <property type="match status" value="1"/>
</dbReference>
<protein>
    <submittedName>
        <fullName evidence="3">Uncharacterized protein</fullName>
    </submittedName>
</protein>
<name>A0A5J4WPB6_9EUKA</name>
<dbReference type="InterPro" id="IPR003591">
    <property type="entry name" value="Leu-rich_rpt_typical-subtyp"/>
</dbReference>
<evidence type="ECO:0000256" key="1">
    <source>
        <dbReference type="ARBA" id="ARBA00022614"/>
    </source>
</evidence>